<evidence type="ECO:0000313" key="3">
    <source>
        <dbReference type="Proteomes" id="UP000032702"/>
    </source>
</evidence>
<gene>
    <name evidence="2" type="ORF">STIAU_8233</name>
</gene>
<feature type="non-terminal residue" evidence="2">
    <location>
        <position position="1"/>
    </location>
</feature>
<comment type="caution">
    <text evidence="2">The sequence shown here is derived from an EMBL/GenBank/DDBJ whole genome shotgun (WGS) entry which is preliminary data.</text>
</comment>
<protein>
    <submittedName>
        <fullName evidence="2">Uncharacterized protein</fullName>
    </submittedName>
</protein>
<dbReference type="AlphaFoldDB" id="Q08PX1"/>
<feature type="compositionally biased region" description="Low complexity" evidence="1">
    <location>
        <begin position="12"/>
        <end position="23"/>
    </location>
</feature>
<evidence type="ECO:0000256" key="1">
    <source>
        <dbReference type="SAM" id="MobiDB-lite"/>
    </source>
</evidence>
<dbReference type="Proteomes" id="UP000032702">
    <property type="component" value="Unassembled WGS sequence"/>
</dbReference>
<proteinExistence type="predicted"/>
<organism evidence="2 3">
    <name type="scientific">Stigmatella aurantiaca (strain DW4/3-1)</name>
    <dbReference type="NCBI Taxonomy" id="378806"/>
    <lineage>
        <taxon>Bacteria</taxon>
        <taxon>Pseudomonadati</taxon>
        <taxon>Myxococcota</taxon>
        <taxon>Myxococcia</taxon>
        <taxon>Myxococcales</taxon>
        <taxon>Cystobacterineae</taxon>
        <taxon>Archangiaceae</taxon>
        <taxon>Stigmatella</taxon>
    </lineage>
</organism>
<reference evidence="2 3" key="1">
    <citation type="submission" date="2006-04" db="EMBL/GenBank/DDBJ databases">
        <authorList>
            <person name="Nierman W.C."/>
        </authorList>
    </citation>
    <scope>NUCLEOTIDE SEQUENCE [LARGE SCALE GENOMIC DNA]</scope>
    <source>
        <strain evidence="2 3">DW4/3-1</strain>
    </source>
</reference>
<sequence>MLSRSVSERSAEVSSATCSPSACPCPRKKVTALAMFGMVLAASSRSTVALAR</sequence>
<name>Q08PX1_STIAD</name>
<feature type="region of interest" description="Disordered" evidence="1">
    <location>
        <begin position="1"/>
        <end position="23"/>
    </location>
</feature>
<feature type="compositionally biased region" description="Basic and acidic residues" evidence="1">
    <location>
        <begin position="1"/>
        <end position="11"/>
    </location>
</feature>
<evidence type="ECO:0000313" key="2">
    <source>
        <dbReference type="EMBL" id="EAU62537.1"/>
    </source>
</evidence>
<accession>Q08PX1</accession>
<dbReference type="EMBL" id="AAMD01000228">
    <property type="protein sequence ID" value="EAU62537.1"/>
    <property type="molecule type" value="Genomic_DNA"/>
</dbReference>